<keyword evidence="3" id="KW-0479">Metal-binding</keyword>
<dbReference type="InterPro" id="IPR011990">
    <property type="entry name" value="TPR-like_helical_dom_sf"/>
</dbReference>
<dbReference type="GO" id="GO:0046872">
    <property type="term" value="F:metal ion binding"/>
    <property type="evidence" value="ECO:0007669"/>
    <property type="project" value="UniProtKB-KW"/>
</dbReference>
<dbReference type="GO" id="GO:0051603">
    <property type="term" value="P:proteolysis involved in protein catabolic process"/>
    <property type="evidence" value="ECO:0007669"/>
    <property type="project" value="TreeGrafter"/>
</dbReference>
<keyword evidence="4" id="KW-0378">Hydrolase</keyword>
<proteinExistence type="predicted"/>
<protein>
    <submittedName>
        <fullName evidence="9">Putative Zn-dependent protease, contains TPR repeats</fullName>
    </submittedName>
</protein>
<dbReference type="Pfam" id="PF13432">
    <property type="entry name" value="TPR_16"/>
    <property type="match status" value="1"/>
</dbReference>
<organism evidence="9 10">
    <name type="scientific">Asticcacaulis taihuensis</name>
    <dbReference type="NCBI Taxonomy" id="260084"/>
    <lineage>
        <taxon>Bacteria</taxon>
        <taxon>Pseudomonadati</taxon>
        <taxon>Pseudomonadota</taxon>
        <taxon>Alphaproteobacteria</taxon>
        <taxon>Caulobacterales</taxon>
        <taxon>Caulobacteraceae</taxon>
        <taxon>Asticcacaulis</taxon>
    </lineage>
</organism>
<gene>
    <name evidence="9" type="ORF">SAMN02927928_0348</name>
</gene>
<dbReference type="GO" id="GO:0004222">
    <property type="term" value="F:metalloendopeptidase activity"/>
    <property type="evidence" value="ECO:0007669"/>
    <property type="project" value="InterPro"/>
</dbReference>
<dbReference type="SMART" id="SM00028">
    <property type="entry name" value="TPR"/>
    <property type="match status" value="4"/>
</dbReference>
<dbReference type="Proteomes" id="UP000199150">
    <property type="component" value="Unassembled WGS sequence"/>
</dbReference>
<dbReference type="STRING" id="260084.SAMN02927928_0348"/>
<dbReference type="AlphaFoldDB" id="A0A1G4PGF7"/>
<dbReference type="EMBL" id="FMTS01000001">
    <property type="protein sequence ID" value="SCW31326.1"/>
    <property type="molecule type" value="Genomic_DNA"/>
</dbReference>
<keyword evidence="2 9" id="KW-0645">Protease</keyword>
<feature type="domain" description="Peptidase M48" evidence="8">
    <location>
        <begin position="49"/>
        <end position="232"/>
    </location>
</feature>
<dbReference type="InterPro" id="IPR051156">
    <property type="entry name" value="Mito/Outer_Membr_Metalloprot"/>
</dbReference>
<dbReference type="GO" id="GO:0016020">
    <property type="term" value="C:membrane"/>
    <property type="evidence" value="ECO:0007669"/>
    <property type="project" value="TreeGrafter"/>
</dbReference>
<name>A0A1G4PGF7_9CAUL</name>
<evidence type="ECO:0000256" key="3">
    <source>
        <dbReference type="ARBA" id="ARBA00022723"/>
    </source>
</evidence>
<evidence type="ECO:0000256" key="6">
    <source>
        <dbReference type="ARBA" id="ARBA00023049"/>
    </source>
</evidence>
<keyword evidence="5" id="KW-0862">Zinc</keyword>
<dbReference type="SUPFAM" id="SSF48452">
    <property type="entry name" value="TPR-like"/>
    <property type="match status" value="1"/>
</dbReference>
<accession>A0A1G4PGF7</accession>
<dbReference type="RefSeq" id="WP_090642928.1">
    <property type="nucleotide sequence ID" value="NZ_CBCRYE010000001.1"/>
</dbReference>
<evidence type="ECO:0000313" key="9">
    <source>
        <dbReference type="EMBL" id="SCW31326.1"/>
    </source>
</evidence>
<keyword evidence="10" id="KW-1185">Reference proteome</keyword>
<evidence type="ECO:0000256" key="4">
    <source>
        <dbReference type="ARBA" id="ARBA00022801"/>
    </source>
</evidence>
<dbReference type="Gene3D" id="1.25.40.10">
    <property type="entry name" value="Tetratricopeptide repeat domain"/>
    <property type="match status" value="1"/>
</dbReference>
<feature type="chain" id="PRO_5011460148" evidence="7">
    <location>
        <begin position="34"/>
        <end position="469"/>
    </location>
</feature>
<dbReference type="InterPro" id="IPR019734">
    <property type="entry name" value="TPR_rpt"/>
</dbReference>
<dbReference type="Gene3D" id="3.30.2010.10">
    <property type="entry name" value="Metalloproteases ('zincins'), catalytic domain"/>
    <property type="match status" value="1"/>
</dbReference>
<evidence type="ECO:0000259" key="8">
    <source>
        <dbReference type="Pfam" id="PF01435"/>
    </source>
</evidence>
<evidence type="ECO:0000313" key="10">
    <source>
        <dbReference type="Proteomes" id="UP000199150"/>
    </source>
</evidence>
<dbReference type="PANTHER" id="PTHR22726">
    <property type="entry name" value="METALLOENDOPEPTIDASE OMA1"/>
    <property type="match status" value="1"/>
</dbReference>
<comment type="cofactor">
    <cofactor evidence="1">
        <name>Zn(2+)</name>
        <dbReference type="ChEBI" id="CHEBI:29105"/>
    </cofactor>
</comment>
<dbReference type="Pfam" id="PF01435">
    <property type="entry name" value="Peptidase_M48"/>
    <property type="match status" value="1"/>
</dbReference>
<evidence type="ECO:0000256" key="1">
    <source>
        <dbReference type="ARBA" id="ARBA00001947"/>
    </source>
</evidence>
<evidence type="ECO:0000256" key="5">
    <source>
        <dbReference type="ARBA" id="ARBA00022833"/>
    </source>
</evidence>
<dbReference type="PANTHER" id="PTHR22726:SF1">
    <property type="entry name" value="METALLOENDOPEPTIDASE OMA1, MITOCHONDRIAL"/>
    <property type="match status" value="1"/>
</dbReference>
<dbReference type="InterPro" id="IPR001915">
    <property type="entry name" value="Peptidase_M48"/>
</dbReference>
<keyword evidence="7" id="KW-0732">Signal</keyword>
<reference evidence="10" key="1">
    <citation type="submission" date="2016-10" db="EMBL/GenBank/DDBJ databases">
        <authorList>
            <person name="Varghese N."/>
            <person name="Submissions S."/>
        </authorList>
    </citation>
    <scope>NUCLEOTIDE SEQUENCE [LARGE SCALE GENOMIC DNA]</scope>
    <source>
        <strain evidence="10">CGMCC 1.3431</strain>
    </source>
</reference>
<dbReference type="OrthoDB" id="9814887at2"/>
<evidence type="ECO:0000256" key="7">
    <source>
        <dbReference type="SAM" id="SignalP"/>
    </source>
</evidence>
<dbReference type="CDD" id="cd07324">
    <property type="entry name" value="M48C_Oma1-like"/>
    <property type="match status" value="1"/>
</dbReference>
<sequence>MPAFQTLKRYAAGMVIPACLMTAAVFLPVSANAQDSQSIIRDTEVEAFLKTNTRPVLDAAGLDPDRVHYLLIASDELNAFATTGLRIGINTGTIMEADNPNQLFGVIAHETGHLSGGHMMRTDEIERAARAPMAISLGLGIVAALAGAPDAGLGIAASSSTFGTLGALHYMQTEESAADVAGVKAMEKAGMSAKGLVDFFYKFRNVETFSNAERYQFFITHPLSRERIQATTRLAQSQPHYNTPDNPETVKEFDIVKAKLSGFLDDPLKTYQKYPETDTSYPARYARVIATYKRGQWDQAISQLDKLIAEQPENPYLWELKGQIYFETGRAALAVPAHLKSVELMPQAPLLQLNLGQALIAVGDKDSLNAAVAHLQQSIKYEEDDSFAWQQLAQAYDALNQPGLARLSTAEAQFYAGDYMAARTSAVWSQKYLDIKSPEYRRARDIVMTSSSEMGIDPVDRETQRRRKN</sequence>
<evidence type="ECO:0000256" key="2">
    <source>
        <dbReference type="ARBA" id="ARBA00022670"/>
    </source>
</evidence>
<feature type="signal peptide" evidence="7">
    <location>
        <begin position="1"/>
        <end position="33"/>
    </location>
</feature>
<keyword evidence="6" id="KW-0482">Metalloprotease</keyword>